<dbReference type="GeneID" id="94286903"/>
<evidence type="ECO:0000313" key="2">
    <source>
        <dbReference type="Proteomes" id="UP000674318"/>
    </source>
</evidence>
<dbReference type="EMBL" id="JAFJZO010000036">
    <property type="protein sequence ID" value="KAG5490655.1"/>
    <property type="molecule type" value="Genomic_DNA"/>
</dbReference>
<gene>
    <name evidence="1" type="ORF">JKF63_00777</name>
</gene>
<dbReference type="RefSeq" id="XP_067752983.1">
    <property type="nucleotide sequence ID" value="XM_067896826.1"/>
</dbReference>
<name>A0A836L1C8_9TRYP</name>
<protein>
    <submittedName>
        <fullName evidence="1">Uncharacterized protein</fullName>
    </submittedName>
</protein>
<accession>A0A836L1C8</accession>
<dbReference type="AlphaFoldDB" id="A0A836L1C8"/>
<sequence length="267" mass="29624">MVDSAQRSLLNPFRDELTLSEAETDAHGSSAYQECLQEPFLRGCDTLMDNVRTQKIALAKRVLKDVLENKPFQQRWGLLGEDYVIGNAVQLTAYIFDSQEFAARNVAYHPSTFSLGGDPEMDSLVTAVWFLRRDVTVLHYEFCYPLCEGKLTAFGRARLALARFYLRHAIKSRLLILRREHRGTLVIAELIMIGLAFCVERLMRSGLTSRGTSDARVVRTQSVTLASAFTCSGLAAGDSAGAVDAGSGGVGKVQNRSGRRRRWVVVT</sequence>
<dbReference type="KEGG" id="phet:94286903"/>
<evidence type="ECO:0000313" key="1">
    <source>
        <dbReference type="EMBL" id="KAG5490655.1"/>
    </source>
</evidence>
<dbReference type="OrthoDB" id="272930at2759"/>
<comment type="caution">
    <text evidence="1">The sequence shown here is derived from an EMBL/GenBank/DDBJ whole genome shotgun (WGS) entry which is preliminary data.</text>
</comment>
<proteinExistence type="predicted"/>
<reference evidence="1 2" key="1">
    <citation type="submission" date="2021-02" db="EMBL/GenBank/DDBJ databases">
        <title>Porcisia hertigi Genome sequencing and assembly.</title>
        <authorList>
            <person name="Almutairi H."/>
            <person name="Gatherer D."/>
        </authorList>
    </citation>
    <scope>NUCLEOTIDE SEQUENCE [LARGE SCALE GENOMIC DNA]</scope>
    <source>
        <strain evidence="1 2">C119</strain>
    </source>
</reference>
<keyword evidence="2" id="KW-1185">Reference proteome</keyword>
<dbReference type="Proteomes" id="UP000674318">
    <property type="component" value="Unassembled WGS sequence"/>
</dbReference>
<organism evidence="1 2">
    <name type="scientific">Porcisia hertigi</name>
    <dbReference type="NCBI Taxonomy" id="2761500"/>
    <lineage>
        <taxon>Eukaryota</taxon>
        <taxon>Discoba</taxon>
        <taxon>Euglenozoa</taxon>
        <taxon>Kinetoplastea</taxon>
        <taxon>Metakinetoplastina</taxon>
        <taxon>Trypanosomatida</taxon>
        <taxon>Trypanosomatidae</taxon>
        <taxon>Leishmaniinae</taxon>
        <taxon>Porcisia</taxon>
    </lineage>
</organism>